<feature type="transmembrane region" description="Helical" evidence="6">
    <location>
        <begin position="254"/>
        <end position="271"/>
    </location>
</feature>
<feature type="transmembrane region" description="Helical" evidence="6">
    <location>
        <begin position="133"/>
        <end position="153"/>
    </location>
</feature>
<sequence>MLKSDRKPHLDAFAVASVLFCCALWGLGQVAIKAALSEITPFWQAGLRSLIAGALVWLWARARGIALFDRDGSLGGGLLAGGLFAAEFAAIFWGMQYTSASRMVVFIYLAPFVVALGMPFISRHEKLTPRQGLGLLLAFGAVAFAFAEGFSAGGQPQQWLGDALGLLAALLWGGTTLAIRGSRLASASAEKTLFYQLAVSGLALSLAALALHEPLPLAWSARLLGWFGFQAVIVSFASYLLWFWLVRHYPATRLASFTLSTPLFGLLAGVLVLGEAITLRLVIALIGLALGILLVNK</sequence>
<dbReference type="Proteomes" id="UP001177769">
    <property type="component" value="Chromosome"/>
</dbReference>
<feature type="transmembrane region" description="Helical" evidence="6">
    <location>
        <begin position="193"/>
        <end position="211"/>
    </location>
</feature>
<feature type="transmembrane region" description="Helical" evidence="6">
    <location>
        <begin position="42"/>
        <end position="60"/>
    </location>
</feature>
<feature type="domain" description="EamA" evidence="7">
    <location>
        <begin position="160"/>
        <end position="296"/>
    </location>
</feature>
<evidence type="ECO:0000256" key="2">
    <source>
        <dbReference type="ARBA" id="ARBA00007362"/>
    </source>
</evidence>
<organism evidence="8 9">
    <name type="scientific">Paucibacter sediminis</name>
    <dbReference type="NCBI Taxonomy" id="3019553"/>
    <lineage>
        <taxon>Bacteria</taxon>
        <taxon>Pseudomonadati</taxon>
        <taxon>Pseudomonadota</taxon>
        <taxon>Betaproteobacteria</taxon>
        <taxon>Burkholderiales</taxon>
        <taxon>Sphaerotilaceae</taxon>
        <taxon>Roseateles</taxon>
    </lineage>
</organism>
<protein>
    <submittedName>
        <fullName evidence="8">DMT family transporter</fullName>
    </submittedName>
</protein>
<evidence type="ECO:0000259" key="7">
    <source>
        <dbReference type="Pfam" id="PF00892"/>
    </source>
</evidence>
<dbReference type="InterPro" id="IPR000620">
    <property type="entry name" value="EamA_dom"/>
</dbReference>
<dbReference type="InterPro" id="IPR050638">
    <property type="entry name" value="AA-Vitamin_Transporters"/>
</dbReference>
<feature type="transmembrane region" description="Helical" evidence="6">
    <location>
        <begin position="277"/>
        <end position="295"/>
    </location>
</feature>
<feature type="transmembrane region" description="Helical" evidence="6">
    <location>
        <begin position="159"/>
        <end position="181"/>
    </location>
</feature>
<feature type="transmembrane region" description="Helical" evidence="6">
    <location>
        <begin position="12"/>
        <end position="36"/>
    </location>
</feature>
<evidence type="ECO:0000256" key="6">
    <source>
        <dbReference type="SAM" id="Phobius"/>
    </source>
</evidence>
<proteinExistence type="inferred from homology"/>
<reference evidence="8" key="1">
    <citation type="submission" date="2023-01" db="EMBL/GenBank/DDBJ databases">
        <title>Whole genome sequence of Paucibacter sp. S2-9 isolated from pond sediment.</title>
        <authorList>
            <person name="Jung J.Y."/>
        </authorList>
    </citation>
    <scope>NUCLEOTIDE SEQUENCE</scope>
    <source>
        <strain evidence="8">S2-9</strain>
    </source>
</reference>
<gene>
    <name evidence="8" type="ORF">PFX98_04915</name>
</gene>
<feature type="transmembrane region" description="Helical" evidence="6">
    <location>
        <begin position="72"/>
        <end position="94"/>
    </location>
</feature>
<dbReference type="PANTHER" id="PTHR32322:SF2">
    <property type="entry name" value="EAMA DOMAIN-CONTAINING PROTEIN"/>
    <property type="match status" value="1"/>
</dbReference>
<evidence type="ECO:0000313" key="9">
    <source>
        <dbReference type="Proteomes" id="UP001177769"/>
    </source>
</evidence>
<keyword evidence="5 6" id="KW-0472">Membrane</keyword>
<name>A0AA95SNU2_9BURK</name>
<evidence type="ECO:0000256" key="5">
    <source>
        <dbReference type="ARBA" id="ARBA00023136"/>
    </source>
</evidence>
<dbReference type="Pfam" id="PF00892">
    <property type="entry name" value="EamA"/>
    <property type="match status" value="2"/>
</dbReference>
<dbReference type="KEGG" id="pais:PFX98_04915"/>
<keyword evidence="3 6" id="KW-0812">Transmembrane</keyword>
<accession>A0AA95SNU2</accession>
<dbReference type="SUPFAM" id="SSF103481">
    <property type="entry name" value="Multidrug resistance efflux transporter EmrE"/>
    <property type="match status" value="2"/>
</dbReference>
<evidence type="ECO:0000313" key="8">
    <source>
        <dbReference type="EMBL" id="WIT12952.1"/>
    </source>
</evidence>
<keyword evidence="9" id="KW-1185">Reference proteome</keyword>
<evidence type="ECO:0000256" key="3">
    <source>
        <dbReference type="ARBA" id="ARBA00022692"/>
    </source>
</evidence>
<dbReference type="RefSeq" id="WP_285234055.1">
    <property type="nucleotide sequence ID" value="NZ_CP116346.1"/>
</dbReference>
<keyword evidence="4 6" id="KW-1133">Transmembrane helix</keyword>
<evidence type="ECO:0000256" key="1">
    <source>
        <dbReference type="ARBA" id="ARBA00004141"/>
    </source>
</evidence>
<comment type="subcellular location">
    <subcellularLocation>
        <location evidence="1">Membrane</location>
        <topology evidence="1">Multi-pass membrane protein</topology>
    </subcellularLocation>
</comment>
<dbReference type="PANTHER" id="PTHR32322">
    <property type="entry name" value="INNER MEMBRANE TRANSPORTER"/>
    <property type="match status" value="1"/>
</dbReference>
<feature type="transmembrane region" description="Helical" evidence="6">
    <location>
        <begin position="223"/>
        <end position="242"/>
    </location>
</feature>
<evidence type="ECO:0000256" key="4">
    <source>
        <dbReference type="ARBA" id="ARBA00022989"/>
    </source>
</evidence>
<feature type="domain" description="EamA" evidence="7">
    <location>
        <begin position="14"/>
        <end position="145"/>
    </location>
</feature>
<feature type="transmembrane region" description="Helical" evidence="6">
    <location>
        <begin position="100"/>
        <end position="121"/>
    </location>
</feature>
<dbReference type="InterPro" id="IPR037185">
    <property type="entry name" value="EmrE-like"/>
</dbReference>
<dbReference type="GO" id="GO:0016020">
    <property type="term" value="C:membrane"/>
    <property type="evidence" value="ECO:0007669"/>
    <property type="project" value="UniProtKB-SubCell"/>
</dbReference>
<dbReference type="AlphaFoldDB" id="A0AA95SNU2"/>
<comment type="similarity">
    <text evidence="2">Belongs to the EamA transporter family.</text>
</comment>
<dbReference type="EMBL" id="CP116346">
    <property type="protein sequence ID" value="WIT12952.1"/>
    <property type="molecule type" value="Genomic_DNA"/>
</dbReference>